<dbReference type="PROSITE" id="PS50995">
    <property type="entry name" value="HTH_MARR_2"/>
    <property type="match status" value="1"/>
</dbReference>
<gene>
    <name evidence="2" type="ORF">GCM10023171_14800</name>
</gene>
<evidence type="ECO:0000313" key="2">
    <source>
        <dbReference type="EMBL" id="GAA4483385.1"/>
    </source>
</evidence>
<dbReference type="PANTHER" id="PTHR39515">
    <property type="entry name" value="CONSERVED PROTEIN"/>
    <property type="match status" value="1"/>
</dbReference>
<organism evidence="2 3">
    <name type="scientific">Microbacterium panaciterrae</name>
    <dbReference type="NCBI Taxonomy" id="985759"/>
    <lineage>
        <taxon>Bacteria</taxon>
        <taxon>Bacillati</taxon>
        <taxon>Actinomycetota</taxon>
        <taxon>Actinomycetes</taxon>
        <taxon>Micrococcales</taxon>
        <taxon>Microbacteriaceae</taxon>
        <taxon>Microbacterium</taxon>
    </lineage>
</organism>
<dbReference type="InterPro" id="IPR000835">
    <property type="entry name" value="HTH_MarR-typ"/>
</dbReference>
<dbReference type="Gene3D" id="1.10.10.10">
    <property type="entry name" value="Winged helix-like DNA-binding domain superfamily/Winged helix DNA-binding domain"/>
    <property type="match status" value="1"/>
</dbReference>
<dbReference type="SMART" id="SM00347">
    <property type="entry name" value="HTH_MARR"/>
    <property type="match status" value="1"/>
</dbReference>
<feature type="domain" description="HTH marR-type" evidence="1">
    <location>
        <begin position="1"/>
        <end position="152"/>
    </location>
</feature>
<dbReference type="InterPro" id="IPR052526">
    <property type="entry name" value="HTH-type_Bedaq_tolerance"/>
</dbReference>
<proteinExistence type="predicted"/>
<dbReference type="InterPro" id="IPR036390">
    <property type="entry name" value="WH_DNA-bd_sf"/>
</dbReference>
<dbReference type="Proteomes" id="UP001500731">
    <property type="component" value="Unassembled WGS sequence"/>
</dbReference>
<evidence type="ECO:0000313" key="3">
    <source>
        <dbReference type="Proteomes" id="UP001500731"/>
    </source>
</evidence>
<protein>
    <recommendedName>
        <fullName evidence="1">HTH marR-type domain-containing protein</fullName>
    </recommendedName>
</protein>
<comment type="caution">
    <text evidence="2">The sequence shown here is derived from an EMBL/GenBank/DDBJ whole genome shotgun (WGS) entry which is preliminary data.</text>
</comment>
<evidence type="ECO:0000259" key="1">
    <source>
        <dbReference type="PROSITE" id="PS50995"/>
    </source>
</evidence>
<dbReference type="SUPFAM" id="SSF46785">
    <property type="entry name" value="Winged helix' DNA-binding domain"/>
    <property type="match status" value="1"/>
</dbReference>
<dbReference type="Pfam" id="PF01047">
    <property type="entry name" value="MarR"/>
    <property type="match status" value="1"/>
</dbReference>
<dbReference type="EMBL" id="BAABGP010000008">
    <property type="protein sequence ID" value="GAA4483385.1"/>
    <property type="molecule type" value="Genomic_DNA"/>
</dbReference>
<sequence>MNRGEVLQSIIFSTHTLTRIAAQEAGNDAPAAQWRALSLLDGALGDRSSGAPRGRRVGELAKASRTTQPGMTRLIGQLEHEGLVRRTPDPDDSRATVVMITDEGTKALQAWRQELQRILAPRFSDLDDADWAHLARAAEILHTHSLLERTAR</sequence>
<dbReference type="RefSeq" id="WP_345185690.1">
    <property type="nucleotide sequence ID" value="NZ_BAABGP010000008.1"/>
</dbReference>
<keyword evidence="3" id="KW-1185">Reference proteome</keyword>
<reference evidence="3" key="1">
    <citation type="journal article" date="2019" name="Int. J. Syst. Evol. Microbiol.">
        <title>The Global Catalogue of Microorganisms (GCM) 10K type strain sequencing project: providing services to taxonomists for standard genome sequencing and annotation.</title>
        <authorList>
            <consortium name="The Broad Institute Genomics Platform"/>
            <consortium name="The Broad Institute Genome Sequencing Center for Infectious Disease"/>
            <person name="Wu L."/>
            <person name="Ma J."/>
        </authorList>
    </citation>
    <scope>NUCLEOTIDE SEQUENCE [LARGE SCALE GENOMIC DNA]</scope>
    <source>
        <strain evidence="3">JCM 17839</strain>
    </source>
</reference>
<dbReference type="PANTHER" id="PTHR39515:SF2">
    <property type="entry name" value="HTH-TYPE TRANSCRIPTIONAL REGULATOR RV0880"/>
    <property type="match status" value="1"/>
</dbReference>
<accession>A0ABP8PB71</accession>
<dbReference type="InterPro" id="IPR036388">
    <property type="entry name" value="WH-like_DNA-bd_sf"/>
</dbReference>
<name>A0ABP8PB71_9MICO</name>